<keyword evidence="1" id="KW-0732">Signal</keyword>
<dbReference type="Proteomes" id="UP000292884">
    <property type="component" value="Unassembled WGS sequence"/>
</dbReference>
<accession>A0A4R0MZC7</accession>
<feature type="signal peptide" evidence="1">
    <location>
        <begin position="1"/>
        <end position="21"/>
    </location>
</feature>
<sequence>MKLTKAIKLGCCALASVLFIAACTSDDKPLTAAPATKGDTKEPNPFPFYKNIEIKPGFNFEVLSWGKGVDTLGGYLLLMSDSVKNNYKSISVERKGIIADAWNMDMDNDGNPELYVQYVVRKNVNDLNVFEYSNGSFDKISFPGLKDNLKKGYEGNDKFFVKNGDLFRSVPVVNVDSGKTTTLVKTIKYRLSGNSFSTSEVKPGE</sequence>
<dbReference type="RefSeq" id="WP_131552571.1">
    <property type="nucleotide sequence ID" value="NZ_SJSK01000002.1"/>
</dbReference>
<feature type="chain" id="PRO_5020591852" description="Lipoprotein" evidence="1">
    <location>
        <begin position="22"/>
        <end position="205"/>
    </location>
</feature>
<reference evidence="2 3" key="1">
    <citation type="submission" date="2019-02" db="EMBL/GenBank/DDBJ databases">
        <title>Pedobacter sp. RP-1-13 sp. nov., isolated from Arctic soil.</title>
        <authorList>
            <person name="Dahal R.H."/>
        </authorList>
    </citation>
    <scope>NUCLEOTIDE SEQUENCE [LARGE SCALE GENOMIC DNA]</scope>
    <source>
        <strain evidence="2 3">RP-1-13</strain>
    </source>
</reference>
<evidence type="ECO:0000313" key="3">
    <source>
        <dbReference type="Proteomes" id="UP000292884"/>
    </source>
</evidence>
<organism evidence="2 3">
    <name type="scientific">Pedobacter frigiditerrae</name>
    <dbReference type="NCBI Taxonomy" id="2530452"/>
    <lineage>
        <taxon>Bacteria</taxon>
        <taxon>Pseudomonadati</taxon>
        <taxon>Bacteroidota</taxon>
        <taxon>Sphingobacteriia</taxon>
        <taxon>Sphingobacteriales</taxon>
        <taxon>Sphingobacteriaceae</taxon>
        <taxon>Pedobacter</taxon>
    </lineage>
</organism>
<comment type="caution">
    <text evidence="2">The sequence shown here is derived from an EMBL/GenBank/DDBJ whole genome shotgun (WGS) entry which is preliminary data.</text>
</comment>
<dbReference type="OrthoDB" id="980465at2"/>
<gene>
    <name evidence="2" type="ORF">EZ428_07675</name>
</gene>
<dbReference type="EMBL" id="SJSK01000002">
    <property type="protein sequence ID" value="TCC91632.1"/>
    <property type="molecule type" value="Genomic_DNA"/>
</dbReference>
<evidence type="ECO:0008006" key="4">
    <source>
        <dbReference type="Google" id="ProtNLM"/>
    </source>
</evidence>
<protein>
    <recommendedName>
        <fullName evidence="4">Lipoprotein</fullName>
    </recommendedName>
</protein>
<dbReference type="PROSITE" id="PS51257">
    <property type="entry name" value="PROKAR_LIPOPROTEIN"/>
    <property type="match status" value="1"/>
</dbReference>
<proteinExistence type="predicted"/>
<evidence type="ECO:0000313" key="2">
    <source>
        <dbReference type="EMBL" id="TCC91632.1"/>
    </source>
</evidence>
<keyword evidence="3" id="KW-1185">Reference proteome</keyword>
<dbReference type="AlphaFoldDB" id="A0A4R0MZC7"/>
<evidence type="ECO:0000256" key="1">
    <source>
        <dbReference type="SAM" id="SignalP"/>
    </source>
</evidence>
<name>A0A4R0MZC7_9SPHI</name>